<proteinExistence type="predicted"/>
<evidence type="ECO:0000256" key="1">
    <source>
        <dbReference type="ARBA" id="ARBA00004651"/>
    </source>
</evidence>
<accession>A0A5C5XDI3</accession>
<dbReference type="PROSITE" id="PS00211">
    <property type="entry name" value="ABC_TRANSPORTER_1"/>
    <property type="match status" value="1"/>
</dbReference>
<keyword evidence="12" id="KW-0378">Hydrolase</keyword>
<dbReference type="GO" id="GO:0015421">
    <property type="term" value="F:ABC-type oligopeptide transporter activity"/>
    <property type="evidence" value="ECO:0007669"/>
    <property type="project" value="TreeGrafter"/>
</dbReference>
<dbReference type="InterPro" id="IPR011527">
    <property type="entry name" value="ABC1_TM_dom"/>
</dbReference>
<evidence type="ECO:0000313" key="12">
    <source>
        <dbReference type="EMBL" id="TWT60185.1"/>
    </source>
</evidence>
<dbReference type="EC" id="3.6.3.-" evidence="12"/>
<dbReference type="SUPFAM" id="SSF52540">
    <property type="entry name" value="P-loop containing nucleoside triphosphate hydrolases"/>
    <property type="match status" value="1"/>
</dbReference>
<dbReference type="InterPro" id="IPR027417">
    <property type="entry name" value="P-loop_NTPase"/>
</dbReference>
<evidence type="ECO:0000256" key="8">
    <source>
        <dbReference type="ARBA" id="ARBA00023136"/>
    </source>
</evidence>
<feature type="transmembrane region" description="Helical" evidence="9">
    <location>
        <begin position="136"/>
        <end position="169"/>
    </location>
</feature>
<dbReference type="EMBL" id="SJPG01000001">
    <property type="protein sequence ID" value="TWT60185.1"/>
    <property type="molecule type" value="Genomic_DNA"/>
</dbReference>
<feature type="domain" description="ABC transporter" evidence="10">
    <location>
        <begin position="428"/>
        <end position="669"/>
    </location>
</feature>
<comment type="subcellular location">
    <subcellularLocation>
        <location evidence="1">Cell membrane</location>
        <topology evidence="1">Multi-pass membrane protein</topology>
    </subcellularLocation>
</comment>
<dbReference type="InterPro" id="IPR039421">
    <property type="entry name" value="Type_1_exporter"/>
</dbReference>
<keyword evidence="8 9" id="KW-0472">Membrane</keyword>
<name>A0A5C5XDI3_9PLAN</name>
<dbReference type="GO" id="GO:0005524">
    <property type="term" value="F:ATP binding"/>
    <property type="evidence" value="ECO:0007669"/>
    <property type="project" value="UniProtKB-KW"/>
</dbReference>
<dbReference type="SMART" id="SM00382">
    <property type="entry name" value="AAA"/>
    <property type="match status" value="1"/>
</dbReference>
<organism evidence="12 13">
    <name type="scientific">Rubinisphaera italica</name>
    <dbReference type="NCBI Taxonomy" id="2527969"/>
    <lineage>
        <taxon>Bacteria</taxon>
        <taxon>Pseudomonadati</taxon>
        <taxon>Planctomycetota</taxon>
        <taxon>Planctomycetia</taxon>
        <taxon>Planctomycetales</taxon>
        <taxon>Planctomycetaceae</taxon>
        <taxon>Rubinisphaera</taxon>
    </lineage>
</organism>
<evidence type="ECO:0000256" key="4">
    <source>
        <dbReference type="ARBA" id="ARBA00022692"/>
    </source>
</evidence>
<feature type="domain" description="ABC transmembrane type-1" evidence="11">
    <location>
        <begin position="128"/>
        <end position="394"/>
    </location>
</feature>
<dbReference type="FunFam" id="3.40.50.300:FF:000221">
    <property type="entry name" value="Multidrug ABC transporter ATP-binding protein"/>
    <property type="match status" value="1"/>
</dbReference>
<protein>
    <submittedName>
        <fullName evidence="12">Lipid A export ATP-binding/permease protein MsbA</fullName>
        <ecNumber evidence="12">3.6.3.-</ecNumber>
    </submittedName>
</protein>
<evidence type="ECO:0000256" key="7">
    <source>
        <dbReference type="ARBA" id="ARBA00022989"/>
    </source>
</evidence>
<dbReference type="Pfam" id="PF00664">
    <property type="entry name" value="ABC_membrane"/>
    <property type="match status" value="1"/>
</dbReference>
<evidence type="ECO:0000259" key="10">
    <source>
        <dbReference type="PROSITE" id="PS50893"/>
    </source>
</evidence>
<dbReference type="GO" id="GO:0005886">
    <property type="term" value="C:plasma membrane"/>
    <property type="evidence" value="ECO:0007669"/>
    <property type="project" value="UniProtKB-SubCell"/>
</dbReference>
<dbReference type="Gene3D" id="3.40.50.300">
    <property type="entry name" value="P-loop containing nucleotide triphosphate hydrolases"/>
    <property type="match status" value="1"/>
</dbReference>
<dbReference type="PROSITE" id="PS50929">
    <property type="entry name" value="ABC_TM1F"/>
    <property type="match status" value="1"/>
</dbReference>
<sequence>MSVIEGFFKVWPYLRRYRARIFLSFFFAFMIGVFWGANLSVVYPVTTVLMDGNLQDYVDNQLVEIQQSNKATLSLIEEIDQELESGELSENQSLSRLETRAEHQERISKATRSILWLNWSKAHVLPWLPSDQFNTVALLFGLLVLATVLKGFCIFGQSVLVGSVVELTTIDIRKAMFRKCLKQDYQTLNLEGTPALMSRFTFDLNELSHGLSLVGGRMAREPLKAVVCLFLAFMVNWRLTLMSLLFVPIAGFMFVRFGKLLKKASHRMMESMSRIYQVLEETLSAMRVVIAFGNQRQHRRQFHKENRVYYSKAMRIHMIDSITNPSVELMGICAIFVTVLPCMYLLLRKSTSIWGVQLADVPPDIPTLMLLYTFLVGAVDPVRKITTVYSKIKRSVAAADRLTQMLESESRIREKDNPRVLPRHSKQIAFENIYFAYASKNGSPRPDALRDVSLQVEAGECVVVVGENGSGKSTLINLLPRYYDADHGQILIDGINIKDVPSKELRSQLGVVTQDTFLFNTSIYENIRYGNPHASREEVEEAARISGVTQFLEQLPDGFETNVGEKGTGLSGGQRQRVALARALVRKPSILILDEATSAIDSQSEFEIQSGLKTYGKECTTFIVTHAVNRTLLDVVTKIVVMHEGQMIACGKHEQLLETCPIYHNLFQAQVKQRAA</sequence>
<evidence type="ECO:0000256" key="2">
    <source>
        <dbReference type="ARBA" id="ARBA00022448"/>
    </source>
</evidence>
<gene>
    <name evidence="12" type="primary">msbA_2</name>
    <name evidence="12" type="ORF">Pan54_08990</name>
</gene>
<dbReference type="GO" id="GO:0016887">
    <property type="term" value="F:ATP hydrolysis activity"/>
    <property type="evidence" value="ECO:0007669"/>
    <property type="project" value="InterPro"/>
</dbReference>
<comment type="caution">
    <text evidence="12">The sequence shown here is derived from an EMBL/GenBank/DDBJ whole genome shotgun (WGS) entry which is preliminary data.</text>
</comment>
<dbReference type="SUPFAM" id="SSF90123">
    <property type="entry name" value="ABC transporter transmembrane region"/>
    <property type="match status" value="1"/>
</dbReference>
<dbReference type="PANTHER" id="PTHR43394:SF1">
    <property type="entry name" value="ATP-BINDING CASSETTE SUB-FAMILY B MEMBER 10, MITOCHONDRIAL"/>
    <property type="match status" value="1"/>
</dbReference>
<keyword evidence="7 9" id="KW-1133">Transmembrane helix</keyword>
<keyword evidence="6 12" id="KW-0067">ATP-binding</keyword>
<dbReference type="InterPro" id="IPR003439">
    <property type="entry name" value="ABC_transporter-like_ATP-bd"/>
</dbReference>
<dbReference type="Gene3D" id="1.20.1560.10">
    <property type="entry name" value="ABC transporter type 1, transmembrane domain"/>
    <property type="match status" value="1"/>
</dbReference>
<keyword evidence="3" id="KW-1003">Cell membrane</keyword>
<dbReference type="CDD" id="cd18552">
    <property type="entry name" value="ABC_6TM_MsbA_like"/>
    <property type="match status" value="1"/>
</dbReference>
<dbReference type="PANTHER" id="PTHR43394">
    <property type="entry name" value="ATP-DEPENDENT PERMEASE MDL1, MITOCHONDRIAL"/>
    <property type="match status" value="1"/>
</dbReference>
<dbReference type="RefSeq" id="WP_146502338.1">
    <property type="nucleotide sequence ID" value="NZ_SJPG01000001.1"/>
</dbReference>
<dbReference type="Proteomes" id="UP000316095">
    <property type="component" value="Unassembled WGS sequence"/>
</dbReference>
<dbReference type="AlphaFoldDB" id="A0A5C5XDI3"/>
<dbReference type="InterPro" id="IPR036640">
    <property type="entry name" value="ABC1_TM_sf"/>
</dbReference>
<evidence type="ECO:0000256" key="5">
    <source>
        <dbReference type="ARBA" id="ARBA00022741"/>
    </source>
</evidence>
<keyword evidence="13" id="KW-1185">Reference proteome</keyword>
<keyword evidence="5" id="KW-0547">Nucleotide-binding</keyword>
<dbReference type="OrthoDB" id="9762778at2"/>
<dbReference type="Pfam" id="PF00005">
    <property type="entry name" value="ABC_tran"/>
    <property type="match status" value="1"/>
</dbReference>
<dbReference type="InterPro" id="IPR017871">
    <property type="entry name" value="ABC_transporter-like_CS"/>
</dbReference>
<evidence type="ECO:0000256" key="9">
    <source>
        <dbReference type="SAM" id="Phobius"/>
    </source>
</evidence>
<evidence type="ECO:0000259" key="11">
    <source>
        <dbReference type="PROSITE" id="PS50929"/>
    </source>
</evidence>
<dbReference type="PROSITE" id="PS50893">
    <property type="entry name" value="ABC_TRANSPORTER_2"/>
    <property type="match status" value="1"/>
</dbReference>
<evidence type="ECO:0000313" key="13">
    <source>
        <dbReference type="Proteomes" id="UP000316095"/>
    </source>
</evidence>
<dbReference type="InterPro" id="IPR003593">
    <property type="entry name" value="AAA+_ATPase"/>
</dbReference>
<evidence type="ECO:0000256" key="6">
    <source>
        <dbReference type="ARBA" id="ARBA00022840"/>
    </source>
</evidence>
<evidence type="ECO:0000256" key="3">
    <source>
        <dbReference type="ARBA" id="ARBA00022475"/>
    </source>
</evidence>
<feature type="transmembrane region" description="Helical" evidence="9">
    <location>
        <begin position="226"/>
        <end position="255"/>
    </location>
</feature>
<keyword evidence="4 9" id="KW-0812">Transmembrane</keyword>
<feature type="transmembrane region" description="Helical" evidence="9">
    <location>
        <begin position="21"/>
        <end position="43"/>
    </location>
</feature>
<reference evidence="12 13" key="1">
    <citation type="submission" date="2019-02" db="EMBL/GenBank/DDBJ databases">
        <title>Deep-cultivation of Planctomycetes and their phenomic and genomic characterization uncovers novel biology.</title>
        <authorList>
            <person name="Wiegand S."/>
            <person name="Jogler M."/>
            <person name="Boedeker C."/>
            <person name="Pinto D."/>
            <person name="Vollmers J."/>
            <person name="Rivas-Marin E."/>
            <person name="Kohn T."/>
            <person name="Peeters S.H."/>
            <person name="Heuer A."/>
            <person name="Rast P."/>
            <person name="Oberbeckmann S."/>
            <person name="Bunk B."/>
            <person name="Jeske O."/>
            <person name="Meyerdierks A."/>
            <person name="Storesund J.E."/>
            <person name="Kallscheuer N."/>
            <person name="Luecker S."/>
            <person name="Lage O.M."/>
            <person name="Pohl T."/>
            <person name="Merkel B.J."/>
            <person name="Hornburger P."/>
            <person name="Mueller R.-W."/>
            <person name="Bruemmer F."/>
            <person name="Labrenz M."/>
            <person name="Spormann A.M."/>
            <person name="Op Den Camp H."/>
            <person name="Overmann J."/>
            <person name="Amann R."/>
            <person name="Jetten M.S.M."/>
            <person name="Mascher T."/>
            <person name="Medema M.H."/>
            <person name="Devos D.P."/>
            <person name="Kaster A.-K."/>
            <person name="Ovreas L."/>
            <person name="Rohde M."/>
            <person name="Galperin M.Y."/>
            <person name="Jogler C."/>
        </authorList>
    </citation>
    <scope>NUCLEOTIDE SEQUENCE [LARGE SCALE GENOMIC DNA]</scope>
    <source>
        <strain evidence="12 13">Pan54</strain>
    </source>
</reference>
<keyword evidence="2" id="KW-0813">Transport</keyword>